<dbReference type="Pfam" id="PF03793">
    <property type="entry name" value="PASTA"/>
    <property type="match status" value="1"/>
</dbReference>
<keyword evidence="1" id="KW-0812">Transmembrane</keyword>
<proteinExistence type="predicted"/>
<dbReference type="EMBL" id="CP158165">
    <property type="protein sequence ID" value="XBV28291.1"/>
    <property type="molecule type" value="Genomic_DNA"/>
</dbReference>
<reference evidence="3" key="1">
    <citation type="submission" date="2024-06" db="EMBL/GenBank/DDBJ databases">
        <title>Kribbella sp. strain HUAS MG21 genome sequences.</title>
        <authorList>
            <person name="Mo P."/>
        </authorList>
    </citation>
    <scope>NUCLEOTIDE SEQUENCE</scope>
    <source>
        <strain evidence="3">HUAS MG21</strain>
    </source>
</reference>
<dbReference type="PROSITE" id="PS51178">
    <property type="entry name" value="PASTA"/>
    <property type="match status" value="1"/>
</dbReference>
<evidence type="ECO:0000259" key="2">
    <source>
        <dbReference type="PROSITE" id="PS51178"/>
    </source>
</evidence>
<protein>
    <submittedName>
        <fullName evidence="3">PASTA domain-containing protein</fullName>
    </submittedName>
</protein>
<organism evidence="3">
    <name type="scientific">Kribbella sp. HUAS MG21</name>
    <dbReference type="NCBI Taxonomy" id="3160966"/>
    <lineage>
        <taxon>Bacteria</taxon>
        <taxon>Bacillati</taxon>
        <taxon>Actinomycetota</taxon>
        <taxon>Actinomycetes</taxon>
        <taxon>Propionibacteriales</taxon>
        <taxon>Kribbellaceae</taxon>
        <taxon>Kribbella</taxon>
    </lineage>
</organism>
<dbReference type="AlphaFoldDB" id="A0AAU7TNU8"/>
<evidence type="ECO:0000313" key="3">
    <source>
        <dbReference type="EMBL" id="XBV28291.1"/>
    </source>
</evidence>
<feature type="domain" description="PASTA" evidence="2">
    <location>
        <begin position="180"/>
        <end position="254"/>
    </location>
</feature>
<dbReference type="RefSeq" id="WP_350281043.1">
    <property type="nucleotide sequence ID" value="NZ_CP158165.1"/>
</dbReference>
<accession>A0AAU7TNU8</accession>
<evidence type="ECO:0000256" key="1">
    <source>
        <dbReference type="SAM" id="Phobius"/>
    </source>
</evidence>
<sequence length="254" mass="26836">MTEPKLLDRSGTPRRRLRDGLASAAAVATVVTVIGVTNLLSSNGSGTPIPRPDPVPEPVALRMVGYGHAAIAVPKVWGRNISRCGVPRRDTVLIDDPSAAGDCDLPRPPDVDSVELGTAPPSGFRVDETFTINGVRAERSRTSCSNDDVCWGAVGLPSLKVWFRASSSTSAAEVDQILARIQVLPDLVGVPSTRSLDAARDGTAYAKHLQELGLRAAFRSRTSVVYQPGRVVNVSPPAGTILKPGETVTLTVIK</sequence>
<feature type="transmembrane region" description="Helical" evidence="1">
    <location>
        <begin position="21"/>
        <end position="40"/>
    </location>
</feature>
<name>A0AAU7TNU8_9ACTN</name>
<dbReference type="SMART" id="SM00740">
    <property type="entry name" value="PASTA"/>
    <property type="match status" value="1"/>
</dbReference>
<dbReference type="Gene3D" id="3.30.10.20">
    <property type="match status" value="1"/>
</dbReference>
<gene>
    <name evidence="3" type="ORF">ABN611_18070</name>
</gene>
<dbReference type="CDD" id="cd06577">
    <property type="entry name" value="PASTA_pknB"/>
    <property type="match status" value="1"/>
</dbReference>
<keyword evidence="1" id="KW-1133">Transmembrane helix</keyword>
<keyword evidence="1" id="KW-0472">Membrane</keyword>
<dbReference type="InterPro" id="IPR005543">
    <property type="entry name" value="PASTA_dom"/>
</dbReference>